<dbReference type="PANTHER" id="PTHR12161">
    <property type="entry name" value="IST1 FAMILY MEMBER"/>
    <property type="match status" value="1"/>
</dbReference>
<evidence type="ECO:0008006" key="5">
    <source>
        <dbReference type="Google" id="ProtNLM"/>
    </source>
</evidence>
<accession>A0A067MUQ9</accession>
<dbReference type="GO" id="GO:0015031">
    <property type="term" value="P:protein transport"/>
    <property type="evidence" value="ECO:0007669"/>
    <property type="project" value="InterPro"/>
</dbReference>
<gene>
    <name evidence="3" type="ORF">BOTBODRAFT_624511</name>
</gene>
<evidence type="ECO:0000256" key="2">
    <source>
        <dbReference type="SAM" id="MobiDB-lite"/>
    </source>
</evidence>
<reference evidence="4" key="1">
    <citation type="journal article" date="2014" name="Proc. Natl. Acad. Sci. U.S.A.">
        <title>Extensive sampling of basidiomycete genomes demonstrates inadequacy of the white-rot/brown-rot paradigm for wood decay fungi.</title>
        <authorList>
            <person name="Riley R."/>
            <person name="Salamov A.A."/>
            <person name="Brown D.W."/>
            <person name="Nagy L.G."/>
            <person name="Floudas D."/>
            <person name="Held B.W."/>
            <person name="Levasseur A."/>
            <person name="Lombard V."/>
            <person name="Morin E."/>
            <person name="Otillar R."/>
            <person name="Lindquist E.A."/>
            <person name="Sun H."/>
            <person name="LaButti K.M."/>
            <person name="Schmutz J."/>
            <person name="Jabbour D."/>
            <person name="Luo H."/>
            <person name="Baker S.E."/>
            <person name="Pisabarro A.G."/>
            <person name="Walton J.D."/>
            <person name="Blanchette R.A."/>
            <person name="Henrissat B."/>
            <person name="Martin F."/>
            <person name="Cullen D."/>
            <person name="Hibbett D.S."/>
            <person name="Grigoriev I.V."/>
        </authorList>
    </citation>
    <scope>NUCLEOTIDE SEQUENCE [LARGE SCALE GENOMIC DNA]</scope>
    <source>
        <strain evidence="4">FD-172 SS1</strain>
    </source>
</reference>
<protein>
    <recommendedName>
        <fullName evidence="5">DUF292-domain-containing protein</fullName>
    </recommendedName>
</protein>
<name>A0A067MUQ9_BOTB1</name>
<dbReference type="Gene3D" id="1.20.1260.60">
    <property type="entry name" value="Vacuolar protein sorting-associated protein Ist1"/>
    <property type="match status" value="1"/>
</dbReference>
<evidence type="ECO:0000313" key="3">
    <source>
        <dbReference type="EMBL" id="KDQ15617.1"/>
    </source>
</evidence>
<evidence type="ECO:0000256" key="1">
    <source>
        <dbReference type="ARBA" id="ARBA00005536"/>
    </source>
</evidence>
<dbReference type="STRING" id="930990.A0A067MUQ9"/>
<dbReference type="Pfam" id="PF03398">
    <property type="entry name" value="Ist1"/>
    <property type="match status" value="1"/>
</dbReference>
<dbReference type="OrthoDB" id="29853at2759"/>
<dbReference type="InterPro" id="IPR042277">
    <property type="entry name" value="IST1-like"/>
</dbReference>
<dbReference type="InParanoid" id="A0A067MUQ9"/>
<feature type="compositionally biased region" description="Basic and acidic residues" evidence="2">
    <location>
        <begin position="199"/>
        <end position="209"/>
    </location>
</feature>
<feature type="compositionally biased region" description="Pro residues" evidence="2">
    <location>
        <begin position="216"/>
        <end position="228"/>
    </location>
</feature>
<comment type="similarity">
    <text evidence="1">Belongs to the IST1 family.</text>
</comment>
<feature type="compositionally biased region" description="Basic and acidic residues" evidence="2">
    <location>
        <begin position="241"/>
        <end position="252"/>
    </location>
</feature>
<dbReference type="FunFam" id="1.20.1260.60:FF:000002">
    <property type="entry name" value="Vacuolar protein sorting-associated protein IST1"/>
    <property type="match status" value="1"/>
</dbReference>
<feature type="compositionally biased region" description="Polar residues" evidence="2">
    <location>
        <begin position="181"/>
        <end position="198"/>
    </location>
</feature>
<dbReference type="InterPro" id="IPR005061">
    <property type="entry name" value="Ist1"/>
</dbReference>
<dbReference type="PANTHER" id="PTHR12161:SF5">
    <property type="entry name" value="IST1 HOMOLOG"/>
    <property type="match status" value="1"/>
</dbReference>
<keyword evidence="4" id="KW-1185">Reference proteome</keyword>
<organism evidence="3 4">
    <name type="scientific">Botryobasidium botryosum (strain FD-172 SS1)</name>
    <dbReference type="NCBI Taxonomy" id="930990"/>
    <lineage>
        <taxon>Eukaryota</taxon>
        <taxon>Fungi</taxon>
        <taxon>Dikarya</taxon>
        <taxon>Basidiomycota</taxon>
        <taxon>Agaricomycotina</taxon>
        <taxon>Agaricomycetes</taxon>
        <taxon>Cantharellales</taxon>
        <taxon>Botryobasidiaceae</taxon>
        <taxon>Botryobasidium</taxon>
    </lineage>
</organism>
<sequence>MLQEKKEALAKSSRRDIATLLERGRIETARVKVEAIIGDDIHVELLELLELYCELLLARFGLLELNTREPDKGISEGVSSIIHAAPRTELKELHTLREMLMQKYGREFAVAAMENRGGCVSERVMAKLTFATPPAALVDAYLGEIARGYGLNWAPPSSPEKSDGPSGTATPKLPDLPLNEPTRTAVSSKGSEGQSQSNLDKKAESKGREGSSSPSELPPYTPPAPPPATSQKKGEEDDFDSLQKRFEALRKR</sequence>
<dbReference type="HOGENOM" id="CLU_037652_2_0_1"/>
<proteinExistence type="inferred from homology"/>
<dbReference type="EMBL" id="KL198031">
    <property type="protein sequence ID" value="KDQ15617.1"/>
    <property type="molecule type" value="Genomic_DNA"/>
</dbReference>
<dbReference type="AlphaFoldDB" id="A0A067MUQ9"/>
<dbReference type="Proteomes" id="UP000027195">
    <property type="component" value="Unassembled WGS sequence"/>
</dbReference>
<feature type="region of interest" description="Disordered" evidence="2">
    <location>
        <begin position="153"/>
        <end position="252"/>
    </location>
</feature>
<evidence type="ECO:0000313" key="4">
    <source>
        <dbReference type="Proteomes" id="UP000027195"/>
    </source>
</evidence>
<dbReference type="FunCoup" id="A0A067MUQ9">
    <property type="interactions" value="488"/>
</dbReference>